<feature type="compositionally biased region" description="Polar residues" evidence="1">
    <location>
        <begin position="20"/>
        <end position="68"/>
    </location>
</feature>
<dbReference type="Proteomes" id="UP000472372">
    <property type="component" value="Chromosome 3"/>
</dbReference>
<dbReference type="AlphaFoldDB" id="A0A6S6VXN4"/>
<dbReference type="EMBL" id="HG992979">
    <property type="protein sequence ID" value="CAE7025088.1"/>
    <property type="molecule type" value="Genomic_DNA"/>
</dbReference>
<feature type="region of interest" description="Disordered" evidence="1">
    <location>
        <begin position="19"/>
        <end position="124"/>
    </location>
</feature>
<protein>
    <submittedName>
        <fullName evidence="2">Uncharacterized protein</fullName>
    </submittedName>
</protein>
<feature type="compositionally biased region" description="Basic and acidic residues" evidence="1">
    <location>
        <begin position="83"/>
        <end position="96"/>
    </location>
</feature>
<organism evidence="2 3">
    <name type="scientific">Pyrenophora teres f. teres</name>
    <dbReference type="NCBI Taxonomy" id="97479"/>
    <lineage>
        <taxon>Eukaryota</taxon>
        <taxon>Fungi</taxon>
        <taxon>Dikarya</taxon>
        <taxon>Ascomycota</taxon>
        <taxon>Pezizomycotina</taxon>
        <taxon>Dothideomycetes</taxon>
        <taxon>Pleosporomycetidae</taxon>
        <taxon>Pleosporales</taxon>
        <taxon>Pleosporineae</taxon>
        <taxon>Pleosporaceae</taxon>
        <taxon>Pyrenophora</taxon>
    </lineage>
</organism>
<evidence type="ECO:0000313" key="2">
    <source>
        <dbReference type="EMBL" id="CAE7025088.1"/>
    </source>
</evidence>
<evidence type="ECO:0000313" key="3">
    <source>
        <dbReference type="Proteomes" id="UP000472372"/>
    </source>
</evidence>
<proteinExistence type="predicted"/>
<gene>
    <name evidence="2" type="ORF">PTTW11_03855</name>
</gene>
<sequence length="344" mass="38254">MSPSMGNYLQAALGGGCPVVNTNDSSSPKQAQETSPGSISSRGNTLNDHGSTDVHSNGDGATTLSSPISPDALNFSGLTMVDDSPHSRKNSEERYSHPTQRGSRHNDTNLYVSPGRDYRGNHRAVASYGRGGTGGFRNSRTWISPDAQAQQEFLMVRNSMRRLFKHSDVAKWKLSDYVAHREAIVVSKANQLARQVASKEQALYVSGPIHPEVQDFLHKCGLYGNFDELGNLGRALGMPTIWCKDWMNGKDEVSPWPSIAEMKWEGDDRAKTGVGRFLPLPREEGPPGLLWNQLPVVEQYPMDQVCKIPTMEDVYLPVDWDIEEDHEYLWSKDLEQAMDAFLET</sequence>
<evidence type="ECO:0000256" key="1">
    <source>
        <dbReference type="SAM" id="MobiDB-lite"/>
    </source>
</evidence>
<name>A0A6S6VXN4_9PLEO</name>
<accession>A0A6S6VXN4</accession>
<reference evidence="2" key="1">
    <citation type="submission" date="2021-02" db="EMBL/GenBank/DDBJ databases">
        <authorList>
            <person name="Syme A R."/>
            <person name="Syme A R."/>
            <person name="Moolhuijzen P."/>
        </authorList>
    </citation>
    <scope>NUCLEOTIDE SEQUENCE</scope>
    <source>
        <strain evidence="2">W1-1</strain>
    </source>
</reference>